<evidence type="ECO:0000259" key="3">
    <source>
        <dbReference type="Pfam" id="PF04419"/>
    </source>
</evidence>
<dbReference type="PANTHER" id="PTHR13596:SF0">
    <property type="entry name" value="SI:CH211-39K3.2-RELATED"/>
    <property type="match status" value="1"/>
</dbReference>
<feature type="domain" description="Small EDRK-rich factor-like N-terminal" evidence="3">
    <location>
        <begin position="1"/>
        <end position="36"/>
    </location>
</feature>
<evidence type="ECO:0000313" key="5">
    <source>
        <dbReference type="Proteomes" id="UP001216638"/>
    </source>
</evidence>
<dbReference type="InterPro" id="IPR040211">
    <property type="entry name" value="SERF1/2-like"/>
</dbReference>
<evidence type="ECO:0000256" key="1">
    <source>
        <dbReference type="ARBA" id="ARBA00007309"/>
    </source>
</evidence>
<dbReference type="PANTHER" id="PTHR13596">
    <property type="entry name" value="SMALL EDRK-RICH FACTOR 1"/>
    <property type="match status" value="1"/>
</dbReference>
<dbReference type="Pfam" id="PF04419">
    <property type="entry name" value="SERF-like_N"/>
    <property type="match status" value="1"/>
</dbReference>
<dbReference type="EMBL" id="CP119953">
    <property type="protein sequence ID" value="WFC96180.1"/>
    <property type="molecule type" value="Genomic_DNA"/>
</dbReference>
<sequence>MTRGNAREIARAKNQKKQAQQNKGKNTSGMSLAQRREHDAAALRAKQERNTIHGDLFDVYGQIGTVPPVGTTQALKKTCMHGPTRILDELCCVG</sequence>
<feature type="region of interest" description="Disordered" evidence="2">
    <location>
        <begin position="1"/>
        <end position="42"/>
    </location>
</feature>
<dbReference type="Proteomes" id="UP001216638">
    <property type="component" value="Chromosome 3"/>
</dbReference>
<reference evidence="4" key="1">
    <citation type="submission" date="2023-03" db="EMBL/GenBank/DDBJ databases">
        <title>Mating type loci evolution in Malassezia.</title>
        <authorList>
            <person name="Coelho M.A."/>
        </authorList>
    </citation>
    <scope>NUCLEOTIDE SEQUENCE</scope>
    <source>
        <strain evidence="4">CBS 14135</strain>
    </source>
</reference>
<feature type="compositionally biased region" description="Basic and acidic residues" evidence="2">
    <location>
        <begin position="1"/>
        <end position="11"/>
    </location>
</feature>
<gene>
    <name evidence="4" type="ORF">MBRA1_002836</name>
</gene>
<evidence type="ECO:0000256" key="2">
    <source>
        <dbReference type="SAM" id="MobiDB-lite"/>
    </source>
</evidence>
<comment type="similarity">
    <text evidence="1">Belongs to the SERF family.</text>
</comment>
<dbReference type="InterPro" id="IPR007513">
    <property type="entry name" value="SERF-like_N"/>
</dbReference>
<accession>A0AAF0IQJ3</accession>
<protein>
    <recommendedName>
        <fullName evidence="3">Small EDRK-rich factor-like N-terminal domain-containing protein</fullName>
    </recommendedName>
</protein>
<proteinExistence type="inferred from homology"/>
<evidence type="ECO:0000313" key="4">
    <source>
        <dbReference type="EMBL" id="WFC96180.1"/>
    </source>
</evidence>
<keyword evidence="5" id="KW-1185">Reference proteome</keyword>
<name>A0AAF0IQJ3_9BASI</name>
<dbReference type="AlphaFoldDB" id="A0AAF0IQJ3"/>
<organism evidence="4 5">
    <name type="scientific">Malassezia brasiliensis</name>
    <dbReference type="NCBI Taxonomy" id="1821822"/>
    <lineage>
        <taxon>Eukaryota</taxon>
        <taxon>Fungi</taxon>
        <taxon>Dikarya</taxon>
        <taxon>Basidiomycota</taxon>
        <taxon>Ustilaginomycotina</taxon>
        <taxon>Malasseziomycetes</taxon>
        <taxon>Malasseziales</taxon>
        <taxon>Malasseziaceae</taxon>
        <taxon>Malassezia</taxon>
    </lineage>
</organism>